<dbReference type="EC" id="3.1.13.-" evidence="5"/>
<dbReference type="InterPro" id="IPR041412">
    <property type="entry name" value="Xrn1_helical"/>
</dbReference>
<dbReference type="InterPro" id="IPR047008">
    <property type="entry name" value="XRN1_SH3_sf"/>
</dbReference>
<evidence type="ECO:0000259" key="11">
    <source>
        <dbReference type="Pfam" id="PF18334"/>
    </source>
</evidence>
<gene>
    <name evidence="12" type="ORF">BN980_GECA01s01286g</name>
</gene>
<dbReference type="Proteomes" id="UP000242525">
    <property type="component" value="Unassembled WGS sequence"/>
</dbReference>
<comment type="similarity">
    <text evidence="4 5">Belongs to the 5'-3' exonuclease family.</text>
</comment>
<evidence type="ECO:0000259" key="8">
    <source>
        <dbReference type="Pfam" id="PF17846"/>
    </source>
</evidence>
<keyword evidence="1 5" id="KW-0540">Nuclease</keyword>
<dbReference type="GO" id="GO:0016075">
    <property type="term" value="P:rRNA catabolic process"/>
    <property type="evidence" value="ECO:0007669"/>
    <property type="project" value="TreeGrafter"/>
</dbReference>
<dbReference type="GO" id="GO:0000184">
    <property type="term" value="P:nuclear-transcribed mRNA catabolic process, nonsense-mediated decay"/>
    <property type="evidence" value="ECO:0007669"/>
    <property type="project" value="UniProtKB-KW"/>
</dbReference>
<dbReference type="PANTHER" id="PTHR12341">
    <property type="entry name" value="5'-&gt;3' EXORIBONUCLEASE"/>
    <property type="match status" value="1"/>
</dbReference>
<dbReference type="Gene3D" id="2.170.260.40">
    <property type="match status" value="1"/>
</dbReference>
<protein>
    <recommendedName>
        <fullName evidence="5">5'-3' exoribonuclease 1</fullName>
        <ecNumber evidence="5">3.1.13.-</ecNumber>
    </recommendedName>
</protein>
<dbReference type="Pfam" id="PF18334">
    <property type="entry name" value="XRN1_D2_D3"/>
    <property type="match status" value="1"/>
</dbReference>
<reference evidence="12" key="1">
    <citation type="submission" date="2014-03" db="EMBL/GenBank/DDBJ databases">
        <authorList>
            <person name="Casaregola S."/>
        </authorList>
    </citation>
    <scope>NUCLEOTIDE SEQUENCE [LARGE SCALE GENOMIC DNA]</scope>
    <source>
        <strain evidence="12">CLIB 918</strain>
    </source>
</reference>
<feature type="domain" description="Xrn1 N-terminal" evidence="7">
    <location>
        <begin position="1"/>
        <end position="226"/>
    </location>
</feature>
<dbReference type="FunFam" id="3.40.50.12390:FF:000002">
    <property type="entry name" value="5'-3' exoribonuclease 1"/>
    <property type="match status" value="1"/>
</dbReference>
<feature type="domain" description="5'-3' exoribonuclease 1 SH3-like" evidence="9">
    <location>
        <begin position="1145"/>
        <end position="1215"/>
    </location>
</feature>
<dbReference type="Pfam" id="PF18129">
    <property type="entry name" value="SH3_12"/>
    <property type="match status" value="1"/>
</dbReference>
<evidence type="ECO:0000256" key="5">
    <source>
        <dbReference type="PIRNR" id="PIRNR006743"/>
    </source>
</evidence>
<feature type="compositionally biased region" description="Gly residues" evidence="6">
    <location>
        <begin position="1509"/>
        <end position="1522"/>
    </location>
</feature>
<proteinExistence type="inferred from homology"/>
<dbReference type="InterPro" id="IPR047007">
    <property type="entry name" value="XRN1_D1_sf"/>
</dbReference>
<keyword evidence="2 5" id="KW-0378">Hydrolase</keyword>
<dbReference type="OrthoDB" id="372487at2759"/>
<dbReference type="Gene3D" id="3.30.1370.250">
    <property type="match status" value="1"/>
</dbReference>
<evidence type="ECO:0000313" key="13">
    <source>
        <dbReference type="Proteomes" id="UP000242525"/>
    </source>
</evidence>
<name>A0A0J9YH98_GEOCN</name>
<dbReference type="STRING" id="1173061.A0A0J9YH98"/>
<keyword evidence="5" id="KW-0866">Nonsense-mediated mRNA decay</keyword>
<comment type="subcellular location">
    <subcellularLocation>
        <location evidence="5">Cytoplasm</location>
    </subcellularLocation>
</comment>
<dbReference type="Gene3D" id="2.30.30.750">
    <property type="match status" value="1"/>
</dbReference>
<dbReference type="InterPro" id="IPR027073">
    <property type="entry name" value="5_3_exoribonuclease"/>
</dbReference>
<feature type="domain" description="5'-3' exoribonuclease 1 D1" evidence="10">
    <location>
        <begin position="720"/>
        <end position="897"/>
    </location>
</feature>
<dbReference type="PANTHER" id="PTHR12341:SF7">
    <property type="entry name" value="5'-3' EXORIBONUCLEASE 1"/>
    <property type="match status" value="1"/>
</dbReference>
<dbReference type="GO" id="GO:0004534">
    <property type="term" value="F:5'-3' RNA exonuclease activity"/>
    <property type="evidence" value="ECO:0007669"/>
    <property type="project" value="UniProtKB-ARBA"/>
</dbReference>
<dbReference type="Gene3D" id="1.25.40.1050">
    <property type="match status" value="1"/>
</dbReference>
<dbReference type="EMBL" id="CCBN010000001">
    <property type="protein sequence ID" value="CDO51129.1"/>
    <property type="molecule type" value="Genomic_DNA"/>
</dbReference>
<evidence type="ECO:0000259" key="7">
    <source>
        <dbReference type="Pfam" id="PF03159"/>
    </source>
</evidence>
<dbReference type="InterPro" id="IPR004859">
    <property type="entry name" value="Xrn1_N"/>
</dbReference>
<dbReference type="Pfam" id="PF17846">
    <property type="entry name" value="XRN_M"/>
    <property type="match status" value="1"/>
</dbReference>
<feature type="region of interest" description="Disordered" evidence="6">
    <location>
        <begin position="1414"/>
        <end position="1554"/>
    </location>
</feature>
<dbReference type="Pfam" id="PF03159">
    <property type="entry name" value="XRN_N"/>
    <property type="match status" value="1"/>
</dbReference>
<dbReference type="InterPro" id="IPR041106">
    <property type="entry name" value="XRN1_D2_D3"/>
</dbReference>
<keyword evidence="5" id="KW-0694">RNA-binding</keyword>
<feature type="compositionally biased region" description="Low complexity" evidence="6">
    <location>
        <begin position="1450"/>
        <end position="1460"/>
    </location>
</feature>
<dbReference type="GO" id="GO:0005737">
    <property type="term" value="C:cytoplasm"/>
    <property type="evidence" value="ECO:0007669"/>
    <property type="project" value="UniProtKB-SubCell"/>
</dbReference>
<evidence type="ECO:0000256" key="1">
    <source>
        <dbReference type="ARBA" id="ARBA00022722"/>
    </source>
</evidence>
<feature type="domain" description="Xrn1 helical" evidence="8">
    <location>
        <begin position="273"/>
        <end position="676"/>
    </location>
</feature>
<dbReference type="Gene3D" id="2.30.30.30">
    <property type="match status" value="1"/>
</dbReference>
<keyword evidence="3 5" id="KW-0269">Exonuclease</keyword>
<dbReference type="InterPro" id="IPR041385">
    <property type="entry name" value="SH3_12"/>
</dbReference>
<evidence type="ECO:0000256" key="2">
    <source>
        <dbReference type="ARBA" id="ARBA00022801"/>
    </source>
</evidence>
<keyword evidence="13" id="KW-1185">Reference proteome</keyword>
<keyword evidence="5" id="KW-0963">Cytoplasm</keyword>
<comment type="caution">
    <text evidence="12">The sequence shown here is derived from an EMBL/GenBank/DDBJ whole genome shotgun (WGS) entry which is preliminary data.</text>
</comment>
<evidence type="ECO:0000256" key="4">
    <source>
        <dbReference type="ARBA" id="ARBA00038299"/>
    </source>
</evidence>
<dbReference type="InterPro" id="IPR016494">
    <property type="entry name" value="5_3_exoribonuclease_1"/>
</dbReference>
<comment type="function">
    <text evidence="5">Multifunctional protein that exhibits several independent functions at different levels of the cellular processes. 5'-3' exonuclease component of the nonsense-mediated mRNA decay (NMD) which is a highly conserved mRNA degradation pathway, an RNA surveillance system whose role is to identify and rid cells of mRNA with premature termination codons and thus prevents accumulation of potentially harmful truncated proteins.</text>
</comment>
<evidence type="ECO:0000259" key="10">
    <source>
        <dbReference type="Pfam" id="PF18332"/>
    </source>
</evidence>
<feature type="compositionally biased region" description="Low complexity" evidence="6">
    <location>
        <begin position="1340"/>
        <end position="1351"/>
    </location>
</feature>
<evidence type="ECO:0000256" key="6">
    <source>
        <dbReference type="SAM" id="MobiDB-lite"/>
    </source>
</evidence>
<dbReference type="Pfam" id="PF18332">
    <property type="entry name" value="XRN1_D1"/>
    <property type="match status" value="1"/>
</dbReference>
<dbReference type="InterPro" id="IPR040992">
    <property type="entry name" value="XRN1_D1"/>
</dbReference>
<dbReference type="InterPro" id="IPR014722">
    <property type="entry name" value="Rib_uL2_dom2"/>
</dbReference>
<sequence>MGIPKFFRYISERWPLISQLINDSNIAEFDNLYLDMNSIVHNCTHKDTDVTFQLTEEQMFSAIFNYIEHLFDLIKPKQLFYMAIDGVAPRAKMNQQRSRRFRSALEAEEAREKAIRDGIPLSANEQFDTNAITPGTEFMAKLTVQLKYFIHKKVSTDANWQNIEVILSGHEVPGEGEHKIMEHIRVAKASPGYSPDVRHCLYGLDADLIMLGLLSHDPHFAILREEVTFGRARKTASKELHDQNFYLLHLSIVREYLELEFSGIEKEMPKLDYEFERLLDDFILINFFIGNDFLPELPSLVINEGALPIAFDTYKNYLRKADGYITSRGIVDFERLKIWMQEFSAFEYNLFEKASVDAEWFNEELEEISQKGREKKEQLLILSPHQKDLVRTVKQFILDVNSKPKSDPDDIVSFSFKEKLGKEDIEFLKKFTGQVYARVIADDGGVTKIVQDIDGIVDDESEDELENRTITAKGVVKSYEKAALELKQEKKEQMEAVYSEKYNKWKAIYYKKNFGFAANDPETPAHISDVVDNYLEGLQWVLLYYYRGVASWGWYYRYHYAPRVSDISKGLGKKFTFELGKPFKPFEQLMAVLPDRSKALVPAAFRPLMTDDASPIKDFYPRTFELDMNGKKNAWEAIVKIPFVDQDRLLKALHAHENELTPEEKARNEFGTNLIFDFNPQVDVIYPSSFPGVFPDLEHSHCIESVTYLPPMESLNYIDGLVPGAKLGVDALAGFPSLKTIPFTFQVKDAKVVIFQQPSRNDSIILTLQNRYKDLDSAAVTKRFLNRAVYFGYPYLNEGKVVSVSDELFTYAYKKSPVPHPNPEGWHREASAIRIDLTKRGINISPITHLIKLKPLIGLIRTNEGGWKKEYAETTVVYPLQTIIESVQNEDQRYIERPPVPIEEEFPLDSQAIFLGPSAYGNPVKIIGYTDKKLLNVEVQKLKVSENNIGQLIAMREEKALGYVPSHIACKRLNISPYYLSRITAKYIVFYKNSPFDVGLNLRNESKRLKVLGYTRRENQGWTFSSLSSDLIFEYLKAFPVLHRALIHYSRKEIPDLASLIPSEQLEDLVKSVKKWLKEKVSDNPSISLVSLQTEGLSKKSILALEQNAIESSKAPVSVSLNKYNNLPRNALLSPSSAVYQLKSQHFSVGDRVVYVLDYGKVPLFSRGTVLTVSSHISSVTLDVLFDVEFPAGTTLNGRTTTKRGLVVKTGAVLNLSKKQLVFHTKKSLELAKQKENKNKGKTTVKPTENIWKQNNVPVSSVIASASPSAPKGKPFTMVSTKPAKAAPAPRAVDPPVAPSQPPKPKGKTVKIREDDPEKMRVDLLSMIKGTSNISVGNDNAGSSGGSNANAGKKEYKKKNKDQTTNNVVGAVFGQFVPPQPLYPQGPFPNNFPPVPPNSFPPAPPNSLPYFAESPVFVGPNGQPFPPPPSGPNAPPMHGFYPGPPPPSGPAAGAVPQAPRAHGKGSHDIMASLNDGRPQQAPVPSAPNPDINPNEFEPRNQQQQKQRGGFRGGRGGPGGSRGGRGRGGRGRGRGGRGGANTGAPAPASPAPDQN</sequence>
<accession>A0A0J9YH98</accession>
<dbReference type="CDD" id="cd18673">
    <property type="entry name" value="PIN_XRN1-2-like"/>
    <property type="match status" value="1"/>
</dbReference>
<organism evidence="12 13">
    <name type="scientific">Geotrichum candidum</name>
    <name type="common">Oospora lactis</name>
    <name type="synonym">Dipodascus geotrichum</name>
    <dbReference type="NCBI Taxonomy" id="1173061"/>
    <lineage>
        <taxon>Eukaryota</taxon>
        <taxon>Fungi</taxon>
        <taxon>Dikarya</taxon>
        <taxon>Ascomycota</taxon>
        <taxon>Saccharomycotina</taxon>
        <taxon>Dipodascomycetes</taxon>
        <taxon>Dipodascales</taxon>
        <taxon>Dipodascaceae</taxon>
        <taxon>Geotrichum</taxon>
    </lineage>
</organism>
<dbReference type="Gene3D" id="3.40.50.12390">
    <property type="match status" value="2"/>
</dbReference>
<feature type="compositionally biased region" description="Low complexity" evidence="6">
    <location>
        <begin position="1282"/>
        <end position="1295"/>
    </location>
</feature>
<dbReference type="GO" id="GO:0005634">
    <property type="term" value="C:nucleus"/>
    <property type="evidence" value="ECO:0007669"/>
    <property type="project" value="TreeGrafter"/>
</dbReference>
<evidence type="ECO:0000259" key="9">
    <source>
        <dbReference type="Pfam" id="PF18129"/>
    </source>
</evidence>
<evidence type="ECO:0000256" key="3">
    <source>
        <dbReference type="ARBA" id="ARBA00022839"/>
    </source>
</evidence>
<feature type="compositionally biased region" description="Pro residues" evidence="6">
    <location>
        <begin position="1423"/>
        <end position="1435"/>
    </location>
</feature>
<feature type="domain" description="Exoribonuclease Xrn1 D2/D3" evidence="11">
    <location>
        <begin position="901"/>
        <end position="1116"/>
    </location>
</feature>
<feature type="compositionally biased region" description="Basic residues" evidence="6">
    <location>
        <begin position="1523"/>
        <end position="1534"/>
    </location>
</feature>
<evidence type="ECO:0000313" key="12">
    <source>
        <dbReference type="EMBL" id="CDO51129.1"/>
    </source>
</evidence>
<dbReference type="GO" id="GO:0003723">
    <property type="term" value="F:RNA binding"/>
    <property type="evidence" value="ECO:0007669"/>
    <property type="project" value="UniProtKB-KW"/>
</dbReference>
<dbReference type="PIRSF" id="PIRSF006743">
    <property type="entry name" value="Exonuclease_Xnr1"/>
    <property type="match status" value="1"/>
</dbReference>
<feature type="region of interest" description="Disordered" evidence="6">
    <location>
        <begin position="1332"/>
        <end position="1363"/>
    </location>
</feature>
<feature type="region of interest" description="Disordered" evidence="6">
    <location>
        <begin position="1264"/>
        <end position="1311"/>
    </location>
</feature>